<dbReference type="InterPro" id="IPR001810">
    <property type="entry name" value="F-box_dom"/>
</dbReference>
<dbReference type="Proteomes" id="UP000184188">
    <property type="component" value="Unassembled WGS sequence"/>
</dbReference>
<evidence type="ECO:0000313" key="2">
    <source>
        <dbReference type="EMBL" id="OJJ43654.1"/>
    </source>
</evidence>
<dbReference type="AlphaFoldDB" id="A0A1L9S928"/>
<dbReference type="EMBL" id="KV878351">
    <property type="protein sequence ID" value="OJJ43654.1"/>
    <property type="molecule type" value="Genomic_DNA"/>
</dbReference>
<dbReference type="VEuPathDB" id="FungiDB:ASPZODRAFT_907857"/>
<dbReference type="Pfam" id="PF12937">
    <property type="entry name" value="F-box-like"/>
    <property type="match status" value="1"/>
</dbReference>
<organism evidence="2 3">
    <name type="scientific">Penicilliopsis zonata CBS 506.65</name>
    <dbReference type="NCBI Taxonomy" id="1073090"/>
    <lineage>
        <taxon>Eukaryota</taxon>
        <taxon>Fungi</taxon>
        <taxon>Dikarya</taxon>
        <taxon>Ascomycota</taxon>
        <taxon>Pezizomycotina</taxon>
        <taxon>Eurotiomycetes</taxon>
        <taxon>Eurotiomycetidae</taxon>
        <taxon>Eurotiales</taxon>
        <taxon>Aspergillaceae</taxon>
        <taxon>Penicilliopsis</taxon>
    </lineage>
</organism>
<dbReference type="RefSeq" id="XP_022578164.1">
    <property type="nucleotide sequence ID" value="XM_022730407.1"/>
</dbReference>
<dbReference type="GeneID" id="34616871"/>
<keyword evidence="3" id="KW-1185">Reference proteome</keyword>
<reference evidence="3" key="1">
    <citation type="journal article" date="2017" name="Genome Biol.">
        <title>Comparative genomics reveals high biological diversity and specific adaptations in the industrially and medically important fungal genus Aspergillus.</title>
        <authorList>
            <person name="de Vries R.P."/>
            <person name="Riley R."/>
            <person name="Wiebenga A."/>
            <person name="Aguilar-Osorio G."/>
            <person name="Amillis S."/>
            <person name="Uchima C.A."/>
            <person name="Anderluh G."/>
            <person name="Asadollahi M."/>
            <person name="Askin M."/>
            <person name="Barry K."/>
            <person name="Battaglia E."/>
            <person name="Bayram O."/>
            <person name="Benocci T."/>
            <person name="Braus-Stromeyer S.A."/>
            <person name="Caldana C."/>
            <person name="Canovas D."/>
            <person name="Cerqueira G.C."/>
            <person name="Chen F."/>
            <person name="Chen W."/>
            <person name="Choi C."/>
            <person name="Clum A."/>
            <person name="Dos Santos R.A."/>
            <person name="Damasio A.R."/>
            <person name="Diallinas G."/>
            <person name="Emri T."/>
            <person name="Fekete E."/>
            <person name="Flipphi M."/>
            <person name="Freyberg S."/>
            <person name="Gallo A."/>
            <person name="Gournas C."/>
            <person name="Habgood R."/>
            <person name="Hainaut M."/>
            <person name="Harispe M.L."/>
            <person name="Henrissat B."/>
            <person name="Hilden K.S."/>
            <person name="Hope R."/>
            <person name="Hossain A."/>
            <person name="Karabika E."/>
            <person name="Karaffa L."/>
            <person name="Karanyi Z."/>
            <person name="Krasevec N."/>
            <person name="Kuo A."/>
            <person name="Kusch H."/>
            <person name="LaButti K."/>
            <person name="Lagendijk E.L."/>
            <person name="Lapidus A."/>
            <person name="Levasseur A."/>
            <person name="Lindquist E."/>
            <person name="Lipzen A."/>
            <person name="Logrieco A.F."/>
            <person name="MacCabe A."/>
            <person name="Maekelae M.R."/>
            <person name="Malavazi I."/>
            <person name="Melin P."/>
            <person name="Meyer V."/>
            <person name="Mielnichuk N."/>
            <person name="Miskei M."/>
            <person name="Molnar A.P."/>
            <person name="Mule G."/>
            <person name="Ngan C.Y."/>
            <person name="Orejas M."/>
            <person name="Orosz E."/>
            <person name="Ouedraogo J.P."/>
            <person name="Overkamp K.M."/>
            <person name="Park H.-S."/>
            <person name="Perrone G."/>
            <person name="Piumi F."/>
            <person name="Punt P.J."/>
            <person name="Ram A.F."/>
            <person name="Ramon A."/>
            <person name="Rauscher S."/>
            <person name="Record E."/>
            <person name="Riano-Pachon D.M."/>
            <person name="Robert V."/>
            <person name="Roehrig J."/>
            <person name="Ruller R."/>
            <person name="Salamov A."/>
            <person name="Salih N.S."/>
            <person name="Samson R.A."/>
            <person name="Sandor E."/>
            <person name="Sanguinetti M."/>
            <person name="Schuetze T."/>
            <person name="Sepcic K."/>
            <person name="Shelest E."/>
            <person name="Sherlock G."/>
            <person name="Sophianopoulou V."/>
            <person name="Squina F.M."/>
            <person name="Sun H."/>
            <person name="Susca A."/>
            <person name="Todd R.B."/>
            <person name="Tsang A."/>
            <person name="Unkles S.E."/>
            <person name="van de Wiele N."/>
            <person name="van Rossen-Uffink D."/>
            <person name="Oliveira J.V."/>
            <person name="Vesth T.C."/>
            <person name="Visser J."/>
            <person name="Yu J.-H."/>
            <person name="Zhou M."/>
            <person name="Andersen M.R."/>
            <person name="Archer D.B."/>
            <person name="Baker S.E."/>
            <person name="Benoit I."/>
            <person name="Brakhage A.A."/>
            <person name="Braus G.H."/>
            <person name="Fischer R."/>
            <person name="Frisvad J.C."/>
            <person name="Goldman G.H."/>
            <person name="Houbraken J."/>
            <person name="Oakley B."/>
            <person name="Pocsi I."/>
            <person name="Scazzocchio C."/>
            <person name="Seiboth B."/>
            <person name="vanKuyk P.A."/>
            <person name="Wortman J."/>
            <person name="Dyer P.S."/>
            <person name="Grigoriev I.V."/>
        </authorList>
    </citation>
    <scope>NUCLEOTIDE SEQUENCE [LARGE SCALE GENOMIC DNA]</scope>
    <source>
        <strain evidence="3">CBS 506.65</strain>
    </source>
</reference>
<evidence type="ECO:0000313" key="3">
    <source>
        <dbReference type="Proteomes" id="UP000184188"/>
    </source>
</evidence>
<dbReference type="CDD" id="cd09917">
    <property type="entry name" value="F-box_SF"/>
    <property type="match status" value="1"/>
</dbReference>
<dbReference type="InterPro" id="IPR036047">
    <property type="entry name" value="F-box-like_dom_sf"/>
</dbReference>
<proteinExistence type="predicted"/>
<accession>A0A1L9S928</accession>
<feature type="domain" description="F-box" evidence="1">
    <location>
        <begin position="4"/>
        <end position="47"/>
    </location>
</feature>
<dbReference type="OrthoDB" id="3491889at2759"/>
<evidence type="ECO:0000259" key="1">
    <source>
        <dbReference type="Pfam" id="PF12937"/>
    </source>
</evidence>
<gene>
    <name evidence="2" type="ORF">ASPZODRAFT_907857</name>
</gene>
<protein>
    <recommendedName>
        <fullName evidence="1">F-box domain-containing protein</fullName>
    </recommendedName>
</protein>
<dbReference type="SUPFAM" id="SSF81383">
    <property type="entry name" value="F-box domain"/>
    <property type="match status" value="1"/>
</dbReference>
<name>A0A1L9S928_9EURO</name>
<sequence>MSTALPNEVYLVVFGHVNATPSLAAVCRVSKYFHALCTPILYRDVYVQHITLRVLRILSQLPVKSRLCYTRHLTLGRYMQISENESAETTHAVFVMLAKMQGLRSIEISVELSNCIASATYSAKKRFGDAPDLPAMLVERCPRLRHASFHPWLYDTKVPRFRNLRTLNIAHIPDYSPTLIGDLFLRE</sequence>